<gene>
    <name evidence="1" type="ORF">ATC1_11331</name>
</gene>
<dbReference type="STRING" id="1678840.ATC1_11331"/>
<accession>A0A0K8P9T6</accession>
<evidence type="ECO:0000313" key="2">
    <source>
        <dbReference type="Proteomes" id="UP000053370"/>
    </source>
</evidence>
<dbReference type="OrthoDB" id="9788616at2"/>
<dbReference type="AlphaFoldDB" id="A0A0K8P9T6"/>
<proteinExistence type="predicted"/>
<keyword evidence="2" id="KW-1185">Reference proteome</keyword>
<evidence type="ECO:0000313" key="1">
    <source>
        <dbReference type="EMBL" id="GAP39401.1"/>
    </source>
</evidence>
<dbReference type="Proteomes" id="UP000053370">
    <property type="component" value="Unassembled WGS sequence"/>
</dbReference>
<organism evidence="1">
    <name type="scientific">Flexilinea flocculi</name>
    <dbReference type="NCBI Taxonomy" id="1678840"/>
    <lineage>
        <taxon>Bacteria</taxon>
        <taxon>Bacillati</taxon>
        <taxon>Chloroflexota</taxon>
        <taxon>Anaerolineae</taxon>
        <taxon>Anaerolineales</taxon>
        <taxon>Anaerolineaceae</taxon>
        <taxon>Flexilinea</taxon>
    </lineage>
</organism>
<dbReference type="RefSeq" id="WP_062277654.1">
    <property type="nucleotide sequence ID" value="NZ_DF968179.1"/>
</dbReference>
<dbReference type="EMBL" id="DF968179">
    <property type="protein sequence ID" value="GAP39401.1"/>
    <property type="molecule type" value="Genomic_DNA"/>
</dbReference>
<evidence type="ECO:0008006" key="3">
    <source>
        <dbReference type="Google" id="ProtNLM"/>
    </source>
</evidence>
<protein>
    <recommendedName>
        <fullName evidence="3">Transposase DDE domain</fullName>
    </recommendedName>
</protein>
<sequence>MEKRLIKVSEMIHILYNQFAKVRDVRTGKNTQYEMSDAIMGAFAIFHMQSPSFLNGQKQLQEKLEQNNAETLYEIRQIPTDTHIRNLLDPLDPKENMGCFKEIIDRLATNGYLDEMRGYDEKLLIAVDGSQYHESHKISCAKCNTRVKDDKIDYYHVILAPAIVQANQKEILPIEPEFLEPQDGHDKQDSELAAFYRWLTSYGKRYARYGAILLGDDLYCNEPACRKMLKAGFHFILTCKPTSHEFMAGTRQFLENIPNQELVRSVSKRIWTGRRGVIHQFRYINDLPLKMDKNPLTVNWCEYTETDEKSGECLYRNEFATDYRITDKNVENIALSGRNRWDIENSGFNVLKKRGFHFEHNFGHGEQNLSTVLATLNLLSFLVHNTCKLTDVVYAYIRNKSDTNSQYFERVRVLTEVFVFEDWDKLFELLKYRLEHGRISISEFLN</sequence>
<reference evidence="1" key="1">
    <citation type="journal article" date="2015" name="Genome Announc.">
        <title>Draft Genome Sequence of Anaerolineae Strain TC1, a Novel Isolate from a Methanogenic Wastewater Treatment System.</title>
        <authorList>
            <person name="Matsuura N."/>
            <person name="Tourlousse D.M."/>
            <person name="Sun L."/>
            <person name="Toyonaga M."/>
            <person name="Kuroda K."/>
            <person name="Ohashi A."/>
            <person name="Cruz R."/>
            <person name="Yamaguchi T."/>
            <person name="Sekiguchi Y."/>
        </authorList>
    </citation>
    <scope>NUCLEOTIDE SEQUENCE [LARGE SCALE GENOMIC DNA]</scope>
    <source>
        <strain evidence="1">TC1</strain>
    </source>
</reference>
<name>A0A0K8P9T6_9CHLR</name>